<organism evidence="1 2">
    <name type="scientific">Clostridium facile</name>
    <dbReference type="NCBI Taxonomy" id="2763035"/>
    <lineage>
        <taxon>Bacteria</taxon>
        <taxon>Bacillati</taxon>
        <taxon>Bacillota</taxon>
        <taxon>Clostridia</taxon>
        <taxon>Eubacteriales</taxon>
        <taxon>Clostridiaceae</taxon>
        <taxon>Clostridium</taxon>
    </lineage>
</organism>
<dbReference type="EMBL" id="JACOQK010000001">
    <property type="protein sequence ID" value="MBC5786747.1"/>
    <property type="molecule type" value="Genomic_DNA"/>
</dbReference>
<evidence type="ECO:0008006" key="3">
    <source>
        <dbReference type="Google" id="ProtNLM"/>
    </source>
</evidence>
<dbReference type="Proteomes" id="UP000649151">
    <property type="component" value="Unassembled WGS sequence"/>
</dbReference>
<evidence type="ECO:0000313" key="1">
    <source>
        <dbReference type="EMBL" id="MBC5786747.1"/>
    </source>
</evidence>
<name>A0ABR7IPF4_9CLOT</name>
<keyword evidence="2" id="KW-1185">Reference proteome</keyword>
<proteinExistence type="predicted"/>
<accession>A0ABR7IPF4</accession>
<comment type="caution">
    <text evidence="1">The sequence shown here is derived from an EMBL/GenBank/DDBJ whole genome shotgun (WGS) entry which is preliminary data.</text>
</comment>
<gene>
    <name evidence="1" type="ORF">H8Z77_01745</name>
</gene>
<evidence type="ECO:0000313" key="2">
    <source>
        <dbReference type="Proteomes" id="UP000649151"/>
    </source>
</evidence>
<sequence length="122" mass="13456">MLLPETKVVKAIESLYCGTCSVYQKEKQKRPDHSTSFVEKLVLENQPCRLSFSSSPANGLDGNVRSVSQSIKLFLSPNTTIAPGSKIVVTQHGKTIAYKSSGIPSVYRSHQEINLELFQGWA</sequence>
<reference evidence="1 2" key="1">
    <citation type="submission" date="2020-08" db="EMBL/GenBank/DDBJ databases">
        <title>Genome public.</title>
        <authorList>
            <person name="Liu C."/>
            <person name="Sun Q."/>
        </authorList>
    </citation>
    <scope>NUCLEOTIDE SEQUENCE [LARGE SCALE GENOMIC DNA]</scope>
    <source>
        <strain evidence="1 2">NSJ-27</strain>
    </source>
</reference>
<protein>
    <recommendedName>
        <fullName evidence="3">Minor capsid protein</fullName>
    </recommendedName>
</protein>